<reference evidence="1" key="1">
    <citation type="submission" date="2022-07" db="EMBL/GenBank/DDBJ databases">
        <title>Phylogenomic reconstructions and comparative analyses of Kickxellomycotina fungi.</title>
        <authorList>
            <person name="Reynolds N.K."/>
            <person name="Stajich J.E."/>
            <person name="Barry K."/>
            <person name="Grigoriev I.V."/>
            <person name="Crous P."/>
            <person name="Smith M.E."/>
        </authorList>
    </citation>
    <scope>NUCLEOTIDE SEQUENCE</scope>
    <source>
        <strain evidence="1">BCRC 34780</strain>
    </source>
</reference>
<protein>
    <submittedName>
        <fullName evidence="1">Uncharacterized protein</fullName>
    </submittedName>
</protein>
<dbReference type="Proteomes" id="UP001140087">
    <property type="component" value="Unassembled WGS sequence"/>
</dbReference>
<sequence>MKLAAVLALSAVAVAQSATPLTVFEQCIQKKCPNNPTDVNCQAACQGNPNPNASMISQVYDCYEQCSKPGVADVAACREKCNLIYNPEGVIITDHLVPEGVTPTAIALPTADQSDDDDDTKPSKSAPGSSKSSKSGNSASGASGNSDDSDKSRSSGAAALRVSLGAAALAVASLAFLA</sequence>
<evidence type="ECO:0000313" key="2">
    <source>
        <dbReference type="Proteomes" id="UP001140087"/>
    </source>
</evidence>
<accession>A0ACC1KQY9</accession>
<name>A0ACC1KQY9_9FUNG</name>
<comment type="caution">
    <text evidence="1">The sequence shown here is derived from an EMBL/GenBank/DDBJ whole genome shotgun (WGS) entry which is preliminary data.</text>
</comment>
<organism evidence="1 2">
    <name type="scientific">Coemansia helicoidea</name>
    <dbReference type="NCBI Taxonomy" id="1286919"/>
    <lineage>
        <taxon>Eukaryota</taxon>
        <taxon>Fungi</taxon>
        <taxon>Fungi incertae sedis</taxon>
        <taxon>Zoopagomycota</taxon>
        <taxon>Kickxellomycotina</taxon>
        <taxon>Kickxellomycetes</taxon>
        <taxon>Kickxellales</taxon>
        <taxon>Kickxellaceae</taxon>
        <taxon>Coemansia</taxon>
    </lineage>
</organism>
<gene>
    <name evidence="1" type="ORF">H4R21_005805</name>
</gene>
<evidence type="ECO:0000313" key="1">
    <source>
        <dbReference type="EMBL" id="KAJ2793660.1"/>
    </source>
</evidence>
<dbReference type="EMBL" id="JANBUN010002795">
    <property type="protein sequence ID" value="KAJ2793660.1"/>
    <property type="molecule type" value="Genomic_DNA"/>
</dbReference>
<keyword evidence="2" id="KW-1185">Reference proteome</keyword>
<proteinExistence type="predicted"/>